<feature type="transmembrane region" description="Helical" evidence="1">
    <location>
        <begin position="89"/>
        <end position="112"/>
    </location>
</feature>
<evidence type="ECO:0000313" key="2">
    <source>
        <dbReference type="EMBL" id="OGY40625.1"/>
    </source>
</evidence>
<organism evidence="2 3">
    <name type="scientific">Candidatus Buchananbacteria bacterium RBG_13_36_9</name>
    <dbReference type="NCBI Taxonomy" id="1797530"/>
    <lineage>
        <taxon>Bacteria</taxon>
        <taxon>Candidatus Buchananiibacteriota</taxon>
    </lineage>
</organism>
<name>A0A1G1XKF0_9BACT</name>
<gene>
    <name evidence="2" type="ORF">A2Y82_05270</name>
</gene>
<evidence type="ECO:0000313" key="3">
    <source>
        <dbReference type="Proteomes" id="UP000176498"/>
    </source>
</evidence>
<reference evidence="2 3" key="1">
    <citation type="journal article" date="2016" name="Nat. Commun.">
        <title>Thousands of microbial genomes shed light on interconnected biogeochemical processes in an aquifer system.</title>
        <authorList>
            <person name="Anantharaman K."/>
            <person name="Brown C.T."/>
            <person name="Hug L.A."/>
            <person name="Sharon I."/>
            <person name="Castelle C.J."/>
            <person name="Probst A.J."/>
            <person name="Thomas B.C."/>
            <person name="Singh A."/>
            <person name="Wilkins M.J."/>
            <person name="Karaoz U."/>
            <person name="Brodie E.L."/>
            <person name="Williams K.H."/>
            <person name="Hubbard S.S."/>
            <person name="Banfield J.F."/>
        </authorList>
    </citation>
    <scope>NUCLEOTIDE SEQUENCE [LARGE SCALE GENOMIC DNA]</scope>
</reference>
<comment type="caution">
    <text evidence="2">The sequence shown here is derived from an EMBL/GenBank/DDBJ whole genome shotgun (WGS) entry which is preliminary data.</text>
</comment>
<accession>A0A1G1XKF0</accession>
<dbReference type="EMBL" id="MHHZ01000024">
    <property type="protein sequence ID" value="OGY40625.1"/>
    <property type="molecule type" value="Genomic_DNA"/>
</dbReference>
<keyword evidence="1" id="KW-0472">Membrane</keyword>
<dbReference type="Proteomes" id="UP000176498">
    <property type="component" value="Unassembled WGS sequence"/>
</dbReference>
<protein>
    <submittedName>
        <fullName evidence="2">Uncharacterized protein</fullName>
    </submittedName>
</protein>
<proteinExistence type="predicted"/>
<dbReference type="AlphaFoldDB" id="A0A1G1XKF0"/>
<keyword evidence="1" id="KW-1133">Transmembrane helix</keyword>
<keyword evidence="1" id="KW-0812">Transmembrane</keyword>
<sequence>MKKIRAFLKSLDPVKFSLDFFTVSILICFIVEFFRAEKMPAILWLADFYKIALPLCVGYHEINRWWPSSAEEKSKEPWSERKKIIQGEYYVLGWVVVPVILISLEIILPRYFNFYPEKLLSLSEWVLGIFLASNGSKKAHQAKATNQAPKEK</sequence>
<evidence type="ECO:0000256" key="1">
    <source>
        <dbReference type="SAM" id="Phobius"/>
    </source>
</evidence>